<keyword evidence="1" id="KW-1133">Transmembrane helix</keyword>
<gene>
    <name evidence="3" type="ORF">ASPTUDRAFT_635640</name>
</gene>
<proteinExistence type="predicted"/>
<reference evidence="4" key="1">
    <citation type="journal article" date="2017" name="Genome Biol.">
        <title>Comparative genomics reveals high biological diversity and specific adaptations in the industrially and medically important fungal genus Aspergillus.</title>
        <authorList>
            <person name="de Vries R.P."/>
            <person name="Riley R."/>
            <person name="Wiebenga A."/>
            <person name="Aguilar-Osorio G."/>
            <person name="Amillis S."/>
            <person name="Uchima C.A."/>
            <person name="Anderluh G."/>
            <person name="Asadollahi M."/>
            <person name="Askin M."/>
            <person name="Barry K."/>
            <person name="Battaglia E."/>
            <person name="Bayram O."/>
            <person name="Benocci T."/>
            <person name="Braus-Stromeyer S.A."/>
            <person name="Caldana C."/>
            <person name="Canovas D."/>
            <person name="Cerqueira G.C."/>
            <person name="Chen F."/>
            <person name="Chen W."/>
            <person name="Choi C."/>
            <person name="Clum A."/>
            <person name="Dos Santos R.A."/>
            <person name="Damasio A.R."/>
            <person name="Diallinas G."/>
            <person name="Emri T."/>
            <person name="Fekete E."/>
            <person name="Flipphi M."/>
            <person name="Freyberg S."/>
            <person name="Gallo A."/>
            <person name="Gournas C."/>
            <person name="Habgood R."/>
            <person name="Hainaut M."/>
            <person name="Harispe M.L."/>
            <person name="Henrissat B."/>
            <person name="Hilden K.S."/>
            <person name="Hope R."/>
            <person name="Hossain A."/>
            <person name="Karabika E."/>
            <person name="Karaffa L."/>
            <person name="Karanyi Z."/>
            <person name="Krasevec N."/>
            <person name="Kuo A."/>
            <person name="Kusch H."/>
            <person name="LaButti K."/>
            <person name="Lagendijk E.L."/>
            <person name="Lapidus A."/>
            <person name="Levasseur A."/>
            <person name="Lindquist E."/>
            <person name="Lipzen A."/>
            <person name="Logrieco A.F."/>
            <person name="MacCabe A."/>
            <person name="Maekelae M.R."/>
            <person name="Malavazi I."/>
            <person name="Melin P."/>
            <person name="Meyer V."/>
            <person name="Mielnichuk N."/>
            <person name="Miskei M."/>
            <person name="Molnar A.P."/>
            <person name="Mule G."/>
            <person name="Ngan C.Y."/>
            <person name="Orejas M."/>
            <person name="Orosz E."/>
            <person name="Ouedraogo J.P."/>
            <person name="Overkamp K.M."/>
            <person name="Park H.-S."/>
            <person name="Perrone G."/>
            <person name="Piumi F."/>
            <person name="Punt P.J."/>
            <person name="Ram A.F."/>
            <person name="Ramon A."/>
            <person name="Rauscher S."/>
            <person name="Record E."/>
            <person name="Riano-Pachon D.M."/>
            <person name="Robert V."/>
            <person name="Roehrig J."/>
            <person name="Ruller R."/>
            <person name="Salamov A."/>
            <person name="Salih N.S."/>
            <person name="Samson R.A."/>
            <person name="Sandor E."/>
            <person name="Sanguinetti M."/>
            <person name="Schuetze T."/>
            <person name="Sepcic K."/>
            <person name="Shelest E."/>
            <person name="Sherlock G."/>
            <person name="Sophianopoulou V."/>
            <person name="Squina F.M."/>
            <person name="Sun H."/>
            <person name="Susca A."/>
            <person name="Todd R.B."/>
            <person name="Tsang A."/>
            <person name="Unkles S.E."/>
            <person name="van de Wiele N."/>
            <person name="van Rossen-Uffink D."/>
            <person name="Oliveira J.V."/>
            <person name="Vesth T.C."/>
            <person name="Visser J."/>
            <person name="Yu J.-H."/>
            <person name="Zhou M."/>
            <person name="Andersen M.R."/>
            <person name="Archer D.B."/>
            <person name="Baker S.E."/>
            <person name="Benoit I."/>
            <person name="Brakhage A.A."/>
            <person name="Braus G.H."/>
            <person name="Fischer R."/>
            <person name="Frisvad J.C."/>
            <person name="Goldman G.H."/>
            <person name="Houbraken J."/>
            <person name="Oakley B."/>
            <person name="Pocsi I."/>
            <person name="Scazzocchio C."/>
            <person name="Seiboth B."/>
            <person name="vanKuyk P.A."/>
            <person name="Wortman J."/>
            <person name="Dyer P.S."/>
            <person name="Grigoriev I.V."/>
        </authorList>
    </citation>
    <scope>NUCLEOTIDE SEQUENCE [LARGE SCALE GENOMIC DNA]</scope>
    <source>
        <strain evidence="4">CBS 134.48</strain>
    </source>
</reference>
<keyword evidence="2" id="KW-0732">Signal</keyword>
<keyword evidence="4" id="KW-1185">Reference proteome</keyword>
<evidence type="ECO:0000256" key="1">
    <source>
        <dbReference type="SAM" id="Phobius"/>
    </source>
</evidence>
<keyword evidence="1" id="KW-0472">Membrane</keyword>
<keyword evidence="1" id="KW-0812">Transmembrane</keyword>
<feature type="chain" id="PRO_5012092332" evidence="2">
    <location>
        <begin position="23"/>
        <end position="81"/>
    </location>
</feature>
<dbReference type="Proteomes" id="UP000184304">
    <property type="component" value="Unassembled WGS sequence"/>
</dbReference>
<dbReference type="EMBL" id="KV878203">
    <property type="protein sequence ID" value="OJI84047.1"/>
    <property type="molecule type" value="Genomic_DNA"/>
</dbReference>
<feature type="transmembrane region" description="Helical" evidence="1">
    <location>
        <begin position="32"/>
        <end position="57"/>
    </location>
</feature>
<name>A0A1L9N412_ASPTC</name>
<feature type="signal peptide" evidence="2">
    <location>
        <begin position="1"/>
        <end position="22"/>
    </location>
</feature>
<accession>A0A1L9N412</accession>
<organism evidence="3 4">
    <name type="scientific">Aspergillus tubingensis (strain CBS 134.48)</name>
    <dbReference type="NCBI Taxonomy" id="767770"/>
    <lineage>
        <taxon>Eukaryota</taxon>
        <taxon>Fungi</taxon>
        <taxon>Dikarya</taxon>
        <taxon>Ascomycota</taxon>
        <taxon>Pezizomycotina</taxon>
        <taxon>Eurotiomycetes</taxon>
        <taxon>Eurotiomycetidae</taxon>
        <taxon>Eurotiales</taxon>
        <taxon>Aspergillaceae</taxon>
        <taxon>Aspergillus</taxon>
        <taxon>Aspergillus subgen. Circumdati</taxon>
    </lineage>
</organism>
<dbReference type="VEuPathDB" id="FungiDB:ASPTUDRAFT_635640"/>
<evidence type="ECO:0000256" key="2">
    <source>
        <dbReference type="SAM" id="SignalP"/>
    </source>
</evidence>
<dbReference type="AlphaFoldDB" id="A0A1L9N412"/>
<evidence type="ECO:0000313" key="3">
    <source>
        <dbReference type="EMBL" id="OJI84047.1"/>
    </source>
</evidence>
<sequence length="81" mass="8994">MVQMIVCIQLLFLVSYFWGCLNESVLEMLMYNLGNADCIMCIICHLLIVLYGVVIIFRVGNADCVCFGLCAVLIVASSCFT</sequence>
<protein>
    <submittedName>
        <fullName evidence="3">Uncharacterized protein</fullName>
    </submittedName>
</protein>
<evidence type="ECO:0000313" key="4">
    <source>
        <dbReference type="Proteomes" id="UP000184304"/>
    </source>
</evidence>